<proteinExistence type="predicted"/>
<dbReference type="PROSITE" id="PS51318">
    <property type="entry name" value="TAT"/>
    <property type="match status" value="1"/>
</dbReference>
<dbReference type="Gene3D" id="3.30.70.2050">
    <property type="match status" value="1"/>
</dbReference>
<dbReference type="EMBL" id="RKLV01000005">
    <property type="protein sequence ID" value="MCX2818866.1"/>
    <property type="molecule type" value="Genomic_DNA"/>
</dbReference>
<accession>A0A9Q4C5Y1</accession>
<keyword evidence="2" id="KW-1185">Reference proteome</keyword>
<name>A0A9Q4C5Y1_9EURY</name>
<evidence type="ECO:0000313" key="2">
    <source>
        <dbReference type="Proteomes" id="UP001149411"/>
    </source>
</evidence>
<reference evidence="1" key="1">
    <citation type="submission" date="2022-09" db="EMBL/GenBank/DDBJ databases">
        <title>Haloadaptaus new haloarchaeum isolated from saline soil.</title>
        <authorList>
            <person name="Duran-Viseras A."/>
            <person name="Sanchez-Porro C."/>
            <person name="Ventosa A."/>
        </authorList>
    </citation>
    <scope>NUCLEOTIDE SEQUENCE</scope>
    <source>
        <strain evidence="1">F3-133</strain>
    </source>
</reference>
<dbReference type="PANTHER" id="PTHR41247">
    <property type="entry name" value="HTH-TYPE TRANSCRIPTIONAL REPRESSOR YCNK"/>
    <property type="match status" value="1"/>
</dbReference>
<protein>
    <submittedName>
        <fullName evidence="1">Nitrous oxide reductase accessory protein NosL</fullName>
    </submittedName>
</protein>
<dbReference type="PANTHER" id="PTHR41247:SF1">
    <property type="entry name" value="HTH-TYPE TRANSCRIPTIONAL REPRESSOR YCNK"/>
    <property type="match status" value="1"/>
</dbReference>
<dbReference type="RefSeq" id="WP_266086708.1">
    <property type="nucleotide sequence ID" value="NZ_RKLV01000005.1"/>
</dbReference>
<dbReference type="AlphaFoldDB" id="A0A9Q4C5Y1"/>
<dbReference type="PROSITE" id="PS51257">
    <property type="entry name" value="PROKAR_LIPOPROTEIN"/>
    <property type="match status" value="1"/>
</dbReference>
<gene>
    <name evidence="1" type="ORF">EGH25_05830</name>
</gene>
<dbReference type="Pfam" id="PF05573">
    <property type="entry name" value="NosL"/>
    <property type="match status" value="1"/>
</dbReference>
<sequence>MRTKTRRGFLAVSAALATGCLGGGTEELPQPISLDTGRSCETCGMIVRDHPGPVGQTYYRDNTPEGRDEDEPACFCSTVCLFDFYYAGNRQNWNPLVHYVTDYSSVEYEVRTERRSKYISAHLNAEDFADASRTTVVVGSDALGAMGPSLIPFTDGDDATAFSDEYAGDVIGFGDVTERIVDSL</sequence>
<comment type="caution">
    <text evidence="1">The sequence shown here is derived from an EMBL/GenBank/DDBJ whole genome shotgun (WGS) entry which is preliminary data.</text>
</comment>
<evidence type="ECO:0000313" key="1">
    <source>
        <dbReference type="EMBL" id="MCX2818866.1"/>
    </source>
</evidence>
<dbReference type="Proteomes" id="UP001149411">
    <property type="component" value="Unassembled WGS sequence"/>
</dbReference>
<organism evidence="1 2">
    <name type="scientific">Halorutilus salinus</name>
    <dbReference type="NCBI Taxonomy" id="2487751"/>
    <lineage>
        <taxon>Archaea</taxon>
        <taxon>Methanobacteriati</taxon>
        <taxon>Methanobacteriota</taxon>
        <taxon>Stenosarchaea group</taxon>
        <taxon>Halobacteria</taxon>
        <taxon>Halorutilales</taxon>
        <taxon>Halorutilaceae</taxon>
        <taxon>Halorutilus</taxon>
    </lineage>
</organism>
<dbReference type="InterPro" id="IPR006311">
    <property type="entry name" value="TAT_signal"/>
</dbReference>
<dbReference type="SUPFAM" id="SSF160387">
    <property type="entry name" value="NosL/MerB-like"/>
    <property type="match status" value="1"/>
</dbReference>
<dbReference type="InterPro" id="IPR008719">
    <property type="entry name" value="N2O_reductase_NosL"/>
</dbReference>